<keyword evidence="4" id="KW-0285">Flavoprotein</keyword>
<proteinExistence type="predicted"/>
<protein>
    <recommendedName>
        <fullName evidence="3">FAD:protein FMN transferase</fullName>
        <ecNumber evidence="2">2.7.1.180</ecNumber>
    </recommendedName>
    <alternativeName>
        <fullName evidence="9">Flavin transferase</fullName>
    </alternativeName>
</protein>
<feature type="transmembrane region" description="Helical" evidence="11">
    <location>
        <begin position="7"/>
        <end position="26"/>
    </location>
</feature>
<evidence type="ECO:0000256" key="3">
    <source>
        <dbReference type="ARBA" id="ARBA00016337"/>
    </source>
</evidence>
<evidence type="ECO:0000256" key="6">
    <source>
        <dbReference type="ARBA" id="ARBA00022723"/>
    </source>
</evidence>
<dbReference type="Gene3D" id="3.10.520.10">
    <property type="entry name" value="ApbE-like domains"/>
    <property type="match status" value="1"/>
</dbReference>
<dbReference type="GO" id="GO:0016740">
    <property type="term" value="F:transferase activity"/>
    <property type="evidence" value="ECO:0007669"/>
    <property type="project" value="UniProtKB-KW"/>
</dbReference>
<keyword evidence="5" id="KW-0808">Transferase</keyword>
<comment type="cofactor">
    <cofactor evidence="1">
        <name>Mg(2+)</name>
        <dbReference type="ChEBI" id="CHEBI:18420"/>
    </cofactor>
</comment>
<comment type="caution">
    <text evidence="12">The sequence shown here is derived from an EMBL/GenBank/DDBJ whole genome shotgun (WGS) entry which is preliminary data.</text>
</comment>
<keyword evidence="7" id="KW-0274">FAD</keyword>
<dbReference type="SUPFAM" id="SSF143631">
    <property type="entry name" value="ApbE-like"/>
    <property type="match status" value="1"/>
</dbReference>
<evidence type="ECO:0000256" key="7">
    <source>
        <dbReference type="ARBA" id="ARBA00022827"/>
    </source>
</evidence>
<keyword evidence="11" id="KW-0472">Membrane</keyword>
<comment type="catalytic activity">
    <reaction evidence="10">
        <text>L-threonyl-[protein] + FAD = FMN-L-threonyl-[protein] + AMP + H(+)</text>
        <dbReference type="Rhea" id="RHEA:36847"/>
        <dbReference type="Rhea" id="RHEA-COMP:11060"/>
        <dbReference type="Rhea" id="RHEA-COMP:11061"/>
        <dbReference type="ChEBI" id="CHEBI:15378"/>
        <dbReference type="ChEBI" id="CHEBI:30013"/>
        <dbReference type="ChEBI" id="CHEBI:57692"/>
        <dbReference type="ChEBI" id="CHEBI:74257"/>
        <dbReference type="ChEBI" id="CHEBI:456215"/>
        <dbReference type="EC" id="2.7.1.180"/>
    </reaction>
</comment>
<dbReference type="PANTHER" id="PTHR30040:SF2">
    <property type="entry name" value="FAD:PROTEIN FMN TRANSFERASE"/>
    <property type="match status" value="1"/>
</dbReference>
<sequence length="138" mass="15351">MRQKIKTVITVVVMGCILVLVCVGVWQTRSDADLLMLTSQRPPIMGTQQFNLTAVVRPEQADQAERILNQAEAAARMIDRLMSIYNPASELSQFNAAPAGRSVPLTRQTIDVLTRSSVLWERTGGAFDVTILPLIRLW</sequence>
<name>A0A0F9ARM1_9ZZZZ</name>
<gene>
    <name evidence="12" type="ORF">LCGC14_2816760</name>
</gene>
<dbReference type="InterPro" id="IPR024932">
    <property type="entry name" value="ApbE"/>
</dbReference>
<evidence type="ECO:0000256" key="11">
    <source>
        <dbReference type="SAM" id="Phobius"/>
    </source>
</evidence>
<keyword evidence="6" id="KW-0479">Metal-binding</keyword>
<evidence type="ECO:0000256" key="1">
    <source>
        <dbReference type="ARBA" id="ARBA00001946"/>
    </source>
</evidence>
<dbReference type="AlphaFoldDB" id="A0A0F9ARM1"/>
<dbReference type="InterPro" id="IPR003374">
    <property type="entry name" value="ApbE-like_sf"/>
</dbReference>
<organism evidence="12">
    <name type="scientific">marine sediment metagenome</name>
    <dbReference type="NCBI Taxonomy" id="412755"/>
    <lineage>
        <taxon>unclassified sequences</taxon>
        <taxon>metagenomes</taxon>
        <taxon>ecological metagenomes</taxon>
    </lineage>
</organism>
<evidence type="ECO:0000256" key="4">
    <source>
        <dbReference type="ARBA" id="ARBA00022630"/>
    </source>
</evidence>
<dbReference type="PANTHER" id="PTHR30040">
    <property type="entry name" value="THIAMINE BIOSYNTHESIS LIPOPROTEIN APBE"/>
    <property type="match status" value="1"/>
</dbReference>
<keyword evidence="11" id="KW-0812">Transmembrane</keyword>
<dbReference type="EC" id="2.7.1.180" evidence="2"/>
<evidence type="ECO:0000256" key="9">
    <source>
        <dbReference type="ARBA" id="ARBA00031306"/>
    </source>
</evidence>
<reference evidence="12" key="1">
    <citation type="journal article" date="2015" name="Nature">
        <title>Complex archaea that bridge the gap between prokaryotes and eukaryotes.</title>
        <authorList>
            <person name="Spang A."/>
            <person name="Saw J.H."/>
            <person name="Jorgensen S.L."/>
            <person name="Zaremba-Niedzwiedzka K."/>
            <person name="Martijn J."/>
            <person name="Lind A.E."/>
            <person name="van Eijk R."/>
            <person name="Schleper C."/>
            <person name="Guy L."/>
            <person name="Ettema T.J."/>
        </authorList>
    </citation>
    <scope>NUCLEOTIDE SEQUENCE</scope>
</reference>
<evidence type="ECO:0000256" key="2">
    <source>
        <dbReference type="ARBA" id="ARBA00011955"/>
    </source>
</evidence>
<dbReference type="Pfam" id="PF02424">
    <property type="entry name" value="ApbE"/>
    <property type="match status" value="1"/>
</dbReference>
<dbReference type="GO" id="GO:0046872">
    <property type="term" value="F:metal ion binding"/>
    <property type="evidence" value="ECO:0007669"/>
    <property type="project" value="UniProtKB-KW"/>
</dbReference>
<evidence type="ECO:0000256" key="10">
    <source>
        <dbReference type="ARBA" id="ARBA00048540"/>
    </source>
</evidence>
<keyword evidence="8" id="KW-0460">Magnesium</keyword>
<evidence type="ECO:0000256" key="8">
    <source>
        <dbReference type="ARBA" id="ARBA00022842"/>
    </source>
</evidence>
<dbReference type="EMBL" id="LAZR01053271">
    <property type="protein sequence ID" value="KKK81109.1"/>
    <property type="molecule type" value="Genomic_DNA"/>
</dbReference>
<accession>A0A0F9ARM1</accession>
<feature type="non-terminal residue" evidence="12">
    <location>
        <position position="138"/>
    </location>
</feature>
<keyword evidence="11" id="KW-1133">Transmembrane helix</keyword>
<evidence type="ECO:0000256" key="5">
    <source>
        <dbReference type="ARBA" id="ARBA00022679"/>
    </source>
</evidence>
<evidence type="ECO:0000313" key="12">
    <source>
        <dbReference type="EMBL" id="KKK81109.1"/>
    </source>
</evidence>